<dbReference type="Proteomes" id="UP000276103">
    <property type="component" value="Unassembled WGS sequence"/>
</dbReference>
<sequence>MFRQTAFGIALSTLVFASGFMTAPVTSNNSHKKIALNQQSLNTSSQAAISNLNFQTTTLEKSVFEQINQYRASQGLPKLTLNANITQQARIHSQNMAKGVVKFSHHGFEQRVKAIPLTLDNAAENVAFNVGYNNPANQAVIGWLDSPGHLKNIQGKYKLTGVGVATNGKGEVYLTQIFLNTR</sequence>
<evidence type="ECO:0000256" key="1">
    <source>
        <dbReference type="SAM" id="SignalP"/>
    </source>
</evidence>
<keyword evidence="1" id="KW-0732">Signal</keyword>
<dbReference type="SUPFAM" id="SSF55797">
    <property type="entry name" value="PR-1-like"/>
    <property type="match status" value="1"/>
</dbReference>
<evidence type="ECO:0000313" key="4">
    <source>
        <dbReference type="Proteomes" id="UP000276103"/>
    </source>
</evidence>
<proteinExistence type="predicted"/>
<gene>
    <name evidence="3" type="ORF">DSM107003_48710</name>
</gene>
<organism evidence="3 4">
    <name type="scientific">Trichormus variabilis SAG 1403-4b</name>
    <dbReference type="NCBI Taxonomy" id="447716"/>
    <lineage>
        <taxon>Bacteria</taxon>
        <taxon>Bacillati</taxon>
        <taxon>Cyanobacteriota</taxon>
        <taxon>Cyanophyceae</taxon>
        <taxon>Nostocales</taxon>
        <taxon>Nostocaceae</taxon>
        <taxon>Trichormus</taxon>
    </lineage>
</organism>
<name>A0A3S1CHW8_ANAVA</name>
<dbReference type="InterPro" id="IPR035940">
    <property type="entry name" value="CAP_sf"/>
</dbReference>
<dbReference type="OrthoDB" id="68195at2"/>
<keyword evidence="4" id="KW-1185">Reference proteome</keyword>
<dbReference type="CDD" id="cd05379">
    <property type="entry name" value="CAP_bacterial"/>
    <property type="match status" value="1"/>
</dbReference>
<evidence type="ECO:0000259" key="2">
    <source>
        <dbReference type="Pfam" id="PF00188"/>
    </source>
</evidence>
<dbReference type="RefSeq" id="WP_127056659.1">
    <property type="nucleotide sequence ID" value="NZ_RSCM01000024.1"/>
</dbReference>
<feature type="signal peptide" evidence="1">
    <location>
        <begin position="1"/>
        <end position="17"/>
    </location>
</feature>
<evidence type="ECO:0000313" key="3">
    <source>
        <dbReference type="EMBL" id="RUS92748.1"/>
    </source>
</evidence>
<dbReference type="Gene3D" id="3.40.33.10">
    <property type="entry name" value="CAP"/>
    <property type="match status" value="1"/>
</dbReference>
<dbReference type="PANTHER" id="PTHR31157:SF1">
    <property type="entry name" value="SCP DOMAIN-CONTAINING PROTEIN"/>
    <property type="match status" value="1"/>
</dbReference>
<dbReference type="EMBL" id="RSCM01000024">
    <property type="protein sequence ID" value="RUS92748.1"/>
    <property type="molecule type" value="Genomic_DNA"/>
</dbReference>
<dbReference type="PANTHER" id="PTHR31157">
    <property type="entry name" value="SCP DOMAIN-CONTAINING PROTEIN"/>
    <property type="match status" value="1"/>
</dbReference>
<reference evidence="3 4" key="1">
    <citation type="journal article" date="2019" name="Genome Biol. Evol.">
        <title>Day and night: Metabolic profiles and evolutionary relationships of six axenic non-marine cyanobacteria.</title>
        <authorList>
            <person name="Will S.E."/>
            <person name="Henke P."/>
            <person name="Boedeker C."/>
            <person name="Huang S."/>
            <person name="Brinkmann H."/>
            <person name="Rohde M."/>
            <person name="Jarek M."/>
            <person name="Friedl T."/>
            <person name="Seufert S."/>
            <person name="Schumacher M."/>
            <person name="Overmann J."/>
            <person name="Neumann-Schaal M."/>
            <person name="Petersen J."/>
        </authorList>
    </citation>
    <scope>NUCLEOTIDE SEQUENCE [LARGE SCALE GENOMIC DNA]</scope>
    <source>
        <strain evidence="3 4">SAG 1403-4b</strain>
    </source>
</reference>
<dbReference type="InterPro" id="IPR014044">
    <property type="entry name" value="CAP_dom"/>
</dbReference>
<dbReference type="AlphaFoldDB" id="A0A3S1CHW8"/>
<feature type="chain" id="PRO_5018730488" description="SCP domain-containing protein" evidence="1">
    <location>
        <begin position="18"/>
        <end position="182"/>
    </location>
</feature>
<comment type="caution">
    <text evidence="3">The sequence shown here is derived from an EMBL/GenBank/DDBJ whole genome shotgun (WGS) entry which is preliminary data.</text>
</comment>
<dbReference type="Pfam" id="PF00188">
    <property type="entry name" value="CAP"/>
    <property type="match status" value="1"/>
</dbReference>
<feature type="domain" description="SCP" evidence="2">
    <location>
        <begin position="65"/>
        <end position="178"/>
    </location>
</feature>
<accession>A0A3S1CHW8</accession>
<protein>
    <recommendedName>
        <fullName evidence="2">SCP domain-containing protein</fullName>
    </recommendedName>
</protein>